<evidence type="ECO:0000313" key="2">
    <source>
        <dbReference type="EMBL" id="CAF2862247.1"/>
    </source>
</evidence>
<organism evidence="2 3">
    <name type="scientific">Lepeophtheirus salmonis</name>
    <name type="common">Salmon louse</name>
    <name type="synonym">Caligus salmonis</name>
    <dbReference type="NCBI Taxonomy" id="72036"/>
    <lineage>
        <taxon>Eukaryota</taxon>
        <taxon>Metazoa</taxon>
        <taxon>Ecdysozoa</taxon>
        <taxon>Arthropoda</taxon>
        <taxon>Crustacea</taxon>
        <taxon>Multicrustacea</taxon>
        <taxon>Hexanauplia</taxon>
        <taxon>Copepoda</taxon>
        <taxon>Siphonostomatoida</taxon>
        <taxon>Caligidae</taxon>
        <taxon>Lepeophtheirus</taxon>
    </lineage>
</organism>
<reference evidence="2" key="1">
    <citation type="submission" date="2021-02" db="EMBL/GenBank/DDBJ databases">
        <authorList>
            <person name="Bekaert M."/>
        </authorList>
    </citation>
    <scope>NUCLEOTIDE SEQUENCE</scope>
    <source>
        <strain evidence="2">IoA-00</strain>
    </source>
</reference>
<keyword evidence="3" id="KW-1185">Reference proteome</keyword>
<feature type="region of interest" description="Disordered" evidence="1">
    <location>
        <begin position="147"/>
        <end position="174"/>
    </location>
</feature>
<dbReference type="EMBL" id="HG994594">
    <property type="protein sequence ID" value="CAF2862247.1"/>
    <property type="molecule type" value="Genomic_DNA"/>
</dbReference>
<proteinExistence type="predicted"/>
<name>A0A7R8CM06_LEPSM</name>
<protein>
    <submittedName>
        <fullName evidence="2">(salmon louse) hypothetical protein</fullName>
    </submittedName>
</protein>
<sequence length="218" mass="25355">MRTKKTRTKRQVVALPMAKSLNDVVWIYGSQVLKEKLLFYGNGRRSYKILCCQILSRWSNKKSQYGDIVFNNRNDDSKWKGTCEIIGKDGKVYFVRHGGCRIRCHVCMLQKRCEDTKKGCKTKMFQCRRQRNVVEARIEDENAIASHVEDISNSNEKDVSSKHDENPNVGDKRKRGCPTNGKYRRFYNIRYHCSGEECCVDIDTWKEVDDLLLPSGGR</sequence>
<accession>A0A7R8CM06</accession>
<dbReference type="Proteomes" id="UP000675881">
    <property type="component" value="Chromosome 15"/>
</dbReference>
<feature type="compositionally biased region" description="Basic and acidic residues" evidence="1">
    <location>
        <begin position="147"/>
        <end position="166"/>
    </location>
</feature>
<gene>
    <name evidence="2" type="ORF">LSAA_5839</name>
</gene>
<evidence type="ECO:0000256" key="1">
    <source>
        <dbReference type="SAM" id="MobiDB-lite"/>
    </source>
</evidence>
<evidence type="ECO:0000313" key="3">
    <source>
        <dbReference type="Proteomes" id="UP000675881"/>
    </source>
</evidence>
<dbReference type="AlphaFoldDB" id="A0A7R8CM06"/>